<dbReference type="Proteomes" id="UP000293520">
    <property type="component" value="Unassembled WGS sequence"/>
</dbReference>
<dbReference type="Pfam" id="PF12833">
    <property type="entry name" value="HTH_18"/>
    <property type="match status" value="1"/>
</dbReference>
<keyword evidence="1" id="KW-0805">Transcription regulation</keyword>
<evidence type="ECO:0000256" key="1">
    <source>
        <dbReference type="ARBA" id="ARBA00023015"/>
    </source>
</evidence>
<feature type="domain" description="HTH araC/xylS-type" evidence="5">
    <location>
        <begin position="234"/>
        <end position="332"/>
    </location>
</feature>
<protein>
    <submittedName>
        <fullName evidence="6">AraC family transcriptional regulator</fullName>
    </submittedName>
</protein>
<dbReference type="SUPFAM" id="SSF51182">
    <property type="entry name" value="RmlC-like cupins"/>
    <property type="match status" value="1"/>
</dbReference>
<feature type="region of interest" description="Disordered" evidence="4">
    <location>
        <begin position="54"/>
        <end position="73"/>
    </location>
</feature>
<dbReference type="OrthoDB" id="9814125at2"/>
<dbReference type="PANTHER" id="PTHR43280">
    <property type="entry name" value="ARAC-FAMILY TRANSCRIPTIONAL REGULATOR"/>
    <property type="match status" value="1"/>
</dbReference>
<dbReference type="InterPro" id="IPR018060">
    <property type="entry name" value="HTH_AraC"/>
</dbReference>
<evidence type="ECO:0000256" key="2">
    <source>
        <dbReference type="ARBA" id="ARBA00023125"/>
    </source>
</evidence>
<evidence type="ECO:0000256" key="4">
    <source>
        <dbReference type="SAM" id="MobiDB-lite"/>
    </source>
</evidence>
<dbReference type="GO" id="GO:0003700">
    <property type="term" value="F:DNA-binding transcription factor activity"/>
    <property type="evidence" value="ECO:0007669"/>
    <property type="project" value="InterPro"/>
</dbReference>
<keyword evidence="3" id="KW-0804">Transcription</keyword>
<reference evidence="6 7" key="1">
    <citation type="submission" date="2019-02" db="EMBL/GenBank/DDBJ databases">
        <title>Paracoccus subflavus sp. nov., isolated from marine sediment of the Pacific Ocean.</title>
        <authorList>
            <person name="Zhang G."/>
        </authorList>
    </citation>
    <scope>NUCLEOTIDE SEQUENCE [LARGE SCALE GENOMIC DNA]</scope>
    <source>
        <strain evidence="6 7">GY0581</strain>
    </source>
</reference>
<dbReference type="PROSITE" id="PS01124">
    <property type="entry name" value="HTH_ARAC_FAMILY_2"/>
    <property type="match status" value="1"/>
</dbReference>
<organism evidence="6 7">
    <name type="scientific">Paracoccus subflavus</name>
    <dbReference type="NCBI Taxonomy" id="2528244"/>
    <lineage>
        <taxon>Bacteria</taxon>
        <taxon>Pseudomonadati</taxon>
        <taxon>Pseudomonadota</taxon>
        <taxon>Alphaproteobacteria</taxon>
        <taxon>Rhodobacterales</taxon>
        <taxon>Paracoccaceae</taxon>
        <taxon>Paracoccus</taxon>
    </lineage>
</organism>
<evidence type="ECO:0000256" key="3">
    <source>
        <dbReference type="ARBA" id="ARBA00023163"/>
    </source>
</evidence>
<keyword evidence="7" id="KW-1185">Reference proteome</keyword>
<gene>
    <name evidence="6" type="ORF">EYE42_02005</name>
</gene>
<dbReference type="EMBL" id="SISK01000001">
    <property type="protein sequence ID" value="TBN43919.1"/>
    <property type="molecule type" value="Genomic_DNA"/>
</dbReference>
<proteinExistence type="predicted"/>
<sequence>MSAFQQSQRNMGFPFSPGIIGAGRTVSAGDVNSPVVSEPADRVLPENPAVTWPERPGFVTARQPEPPRPYAAKHHDGFRILPLEAFAWGSRTDPSSPCTRPDHVLIWLVKGQAGVRFSYGETRLRAGELRYIPAGTAFATVPDAGVCGHVALIARRLADTAEPPLPCRAMTVRVGPHGDQIKATLQELAIEKSKANARALSCLINLLSLRLGLLSRGNAPGRAAPNPPDRPLVDRFLDLARQRLGSAQAVAELAADLHSTVALLDQACMAAHGKRAIELIHDLQLECAALLLRNTAQPTHRIAADLGYSSHAHFVRAFAAATGRRPDVFRAQSG</sequence>
<dbReference type="PANTHER" id="PTHR43280:SF32">
    <property type="entry name" value="TRANSCRIPTIONAL REGULATORY PROTEIN"/>
    <property type="match status" value="1"/>
</dbReference>
<dbReference type="SUPFAM" id="SSF46689">
    <property type="entry name" value="Homeodomain-like"/>
    <property type="match status" value="1"/>
</dbReference>
<accession>A0A4Q9G8S0</accession>
<dbReference type="AlphaFoldDB" id="A0A4Q9G8S0"/>
<dbReference type="SMART" id="SM00342">
    <property type="entry name" value="HTH_ARAC"/>
    <property type="match status" value="1"/>
</dbReference>
<dbReference type="InterPro" id="IPR009057">
    <property type="entry name" value="Homeodomain-like_sf"/>
</dbReference>
<comment type="caution">
    <text evidence="6">The sequence shown here is derived from an EMBL/GenBank/DDBJ whole genome shotgun (WGS) entry which is preliminary data.</text>
</comment>
<evidence type="ECO:0000259" key="5">
    <source>
        <dbReference type="PROSITE" id="PS01124"/>
    </source>
</evidence>
<dbReference type="InterPro" id="IPR011051">
    <property type="entry name" value="RmlC_Cupin_sf"/>
</dbReference>
<name>A0A4Q9G8S0_9RHOB</name>
<keyword evidence="2" id="KW-0238">DNA-binding</keyword>
<evidence type="ECO:0000313" key="7">
    <source>
        <dbReference type="Proteomes" id="UP000293520"/>
    </source>
</evidence>
<dbReference type="Gene3D" id="1.10.10.60">
    <property type="entry name" value="Homeodomain-like"/>
    <property type="match status" value="1"/>
</dbReference>
<evidence type="ECO:0000313" key="6">
    <source>
        <dbReference type="EMBL" id="TBN43919.1"/>
    </source>
</evidence>
<dbReference type="GO" id="GO:0043565">
    <property type="term" value="F:sequence-specific DNA binding"/>
    <property type="evidence" value="ECO:0007669"/>
    <property type="project" value="InterPro"/>
</dbReference>